<dbReference type="InterPro" id="IPR023614">
    <property type="entry name" value="Porin_dom_sf"/>
</dbReference>
<dbReference type="Proteomes" id="UP001207337">
    <property type="component" value="Unassembled WGS sequence"/>
</dbReference>
<evidence type="ECO:0000313" key="3">
    <source>
        <dbReference type="Proteomes" id="UP001207337"/>
    </source>
</evidence>
<reference evidence="2 3" key="1">
    <citation type="submission" date="2021-11" db="EMBL/GenBank/DDBJ databases">
        <title>Aliifidinibius sp. nov., a new bacterium isolated from saline soil.</title>
        <authorList>
            <person name="Galisteo C."/>
            <person name="De La Haba R."/>
            <person name="Sanchez-Porro C."/>
            <person name="Ventosa A."/>
        </authorList>
    </citation>
    <scope>NUCLEOTIDE SEQUENCE [LARGE SCALE GENOMIC DNA]</scope>
    <source>
        <strain evidence="2 3">KACC 190600</strain>
    </source>
</reference>
<evidence type="ECO:0000313" key="2">
    <source>
        <dbReference type="EMBL" id="MCW9713646.1"/>
    </source>
</evidence>
<comment type="caution">
    <text evidence="2">The sequence shown here is derived from an EMBL/GenBank/DDBJ whole genome shotgun (WGS) entry which is preliminary data.</text>
</comment>
<protein>
    <submittedName>
        <fullName evidence="2">OprO/OprP family phosphate-selective porin</fullName>
    </submittedName>
</protein>
<accession>A0ABT3Q0N5</accession>
<dbReference type="InterPro" id="IPR010870">
    <property type="entry name" value="Porin_O/P"/>
</dbReference>
<dbReference type="RefSeq" id="WP_265790471.1">
    <property type="nucleotide sequence ID" value="NZ_BAABRS010000003.1"/>
</dbReference>
<keyword evidence="3" id="KW-1185">Reference proteome</keyword>
<organism evidence="2 3">
    <name type="scientific">Fodinibius salicampi</name>
    <dbReference type="NCBI Taxonomy" id="1920655"/>
    <lineage>
        <taxon>Bacteria</taxon>
        <taxon>Pseudomonadati</taxon>
        <taxon>Balneolota</taxon>
        <taxon>Balneolia</taxon>
        <taxon>Balneolales</taxon>
        <taxon>Balneolaceae</taxon>
        <taxon>Fodinibius</taxon>
    </lineage>
</organism>
<feature type="signal peptide" evidence="1">
    <location>
        <begin position="1"/>
        <end position="27"/>
    </location>
</feature>
<dbReference type="SUPFAM" id="SSF56935">
    <property type="entry name" value="Porins"/>
    <property type="match status" value="1"/>
</dbReference>
<sequence length="345" mass="38551">MHTLKYLLRHLFSVALFTFALTALSYAQEHKSQDGQLKQLQENLKNDYFSFGLLVQGLADFQPERMAGYNGFKASKGRFKISGIFDNQFGYNLQATMLKSPSILDANVYYKPTVNFSIKGGIFKSPFTHEYLTGAGSILFASRSTVVNQLGTKRQVGFQIDTYTSEKTFRFTGGIFNGNNYSGNSNDDNKFLYVGRIESYLGDDSNQTKLGVSIAHETKDAPGAGNLSTGYIGKQTLLTTYASLTQNKLLLDGEFIHGWRNPDVGPDSNPYGYYFTAGYLVTDSSRLLIRWDAFEGDNLTQDTEQILVGFNHTPNSFTKLKLNYVLPTNDSIEYSNFLAILQVGF</sequence>
<evidence type="ECO:0000256" key="1">
    <source>
        <dbReference type="SAM" id="SignalP"/>
    </source>
</evidence>
<dbReference type="Pfam" id="PF07396">
    <property type="entry name" value="Porin_O_P"/>
    <property type="match status" value="1"/>
</dbReference>
<dbReference type="EMBL" id="JAJNDC010000003">
    <property type="protein sequence ID" value="MCW9713646.1"/>
    <property type="molecule type" value="Genomic_DNA"/>
</dbReference>
<feature type="chain" id="PRO_5046547228" evidence="1">
    <location>
        <begin position="28"/>
        <end position="345"/>
    </location>
</feature>
<keyword evidence="1" id="KW-0732">Signal</keyword>
<name>A0ABT3Q0N5_9BACT</name>
<proteinExistence type="predicted"/>
<gene>
    <name evidence="2" type="ORF">LQ318_12110</name>
</gene>
<dbReference type="Gene3D" id="2.40.160.10">
    <property type="entry name" value="Porin"/>
    <property type="match status" value="1"/>
</dbReference>